<dbReference type="InterPro" id="IPR036259">
    <property type="entry name" value="MFS_trans_sf"/>
</dbReference>
<organism evidence="8 9">
    <name type="scientific">Candidatus Burkholderia verschuerenii</name>
    <dbReference type="NCBI Taxonomy" id="242163"/>
    <lineage>
        <taxon>Bacteria</taxon>
        <taxon>Pseudomonadati</taxon>
        <taxon>Pseudomonadota</taxon>
        <taxon>Betaproteobacteria</taxon>
        <taxon>Burkholderiales</taxon>
        <taxon>Burkholderiaceae</taxon>
        <taxon>Burkholderia</taxon>
    </lineage>
</organism>
<dbReference type="GO" id="GO:0022857">
    <property type="term" value="F:transmembrane transporter activity"/>
    <property type="evidence" value="ECO:0007669"/>
    <property type="project" value="InterPro"/>
</dbReference>
<evidence type="ECO:0000256" key="3">
    <source>
        <dbReference type="ARBA" id="ARBA00022692"/>
    </source>
</evidence>
<feature type="transmembrane region" description="Helical" evidence="6">
    <location>
        <begin position="86"/>
        <end position="105"/>
    </location>
</feature>
<dbReference type="GO" id="GO:0005886">
    <property type="term" value="C:plasma membrane"/>
    <property type="evidence" value="ECO:0007669"/>
    <property type="project" value="TreeGrafter"/>
</dbReference>
<dbReference type="InterPro" id="IPR011701">
    <property type="entry name" value="MFS"/>
</dbReference>
<dbReference type="PIRSF" id="PIRSF002808">
    <property type="entry name" value="Hexose_phosphate_transp"/>
    <property type="match status" value="1"/>
</dbReference>
<feature type="transmembrane region" description="Helical" evidence="6">
    <location>
        <begin position="307"/>
        <end position="326"/>
    </location>
</feature>
<feature type="transmembrane region" description="Helical" evidence="6">
    <location>
        <begin position="277"/>
        <end position="295"/>
    </location>
</feature>
<feature type="transmembrane region" description="Helical" evidence="6">
    <location>
        <begin position="366"/>
        <end position="388"/>
    </location>
</feature>
<feature type="transmembrane region" description="Helical" evidence="6">
    <location>
        <begin position="53"/>
        <end position="79"/>
    </location>
</feature>
<feature type="domain" description="Major facilitator superfamily (MFS) profile" evidence="7">
    <location>
        <begin position="20"/>
        <end position="424"/>
    </location>
</feature>
<keyword evidence="2" id="KW-0813">Transport</keyword>
<dbReference type="PATRIC" id="fig|242163.4.peg.6776"/>
<name>A0A0L0MHW7_9BURK</name>
<dbReference type="EMBL" id="LFJJ01000009">
    <property type="protein sequence ID" value="KND61913.1"/>
    <property type="molecule type" value="Genomic_DNA"/>
</dbReference>
<dbReference type="Pfam" id="PF07690">
    <property type="entry name" value="MFS_1"/>
    <property type="match status" value="1"/>
</dbReference>
<dbReference type="AlphaFoldDB" id="A0A0L0MHW7"/>
<feature type="transmembrane region" description="Helical" evidence="6">
    <location>
        <begin position="174"/>
        <end position="194"/>
    </location>
</feature>
<evidence type="ECO:0000256" key="6">
    <source>
        <dbReference type="SAM" id="Phobius"/>
    </source>
</evidence>
<dbReference type="CDD" id="cd17319">
    <property type="entry name" value="MFS_ExuT_GudP_like"/>
    <property type="match status" value="1"/>
</dbReference>
<feature type="transmembrane region" description="Helical" evidence="6">
    <location>
        <begin position="144"/>
        <end position="168"/>
    </location>
</feature>
<dbReference type="Proteomes" id="UP000036959">
    <property type="component" value="Unassembled WGS sequence"/>
</dbReference>
<evidence type="ECO:0000256" key="5">
    <source>
        <dbReference type="ARBA" id="ARBA00023136"/>
    </source>
</evidence>
<dbReference type="RefSeq" id="WP_050452132.1">
    <property type="nucleotide sequence ID" value="NZ_LFJJ01000009.1"/>
</dbReference>
<evidence type="ECO:0000259" key="7">
    <source>
        <dbReference type="PROSITE" id="PS50850"/>
    </source>
</evidence>
<gene>
    <name evidence="8" type="ORF">BVER_01508</name>
</gene>
<comment type="subcellular location">
    <subcellularLocation>
        <location evidence="1">Membrane</location>
        <topology evidence="1">Multi-pass membrane protein</topology>
    </subcellularLocation>
</comment>
<proteinExistence type="predicted"/>
<evidence type="ECO:0000256" key="4">
    <source>
        <dbReference type="ARBA" id="ARBA00022989"/>
    </source>
</evidence>
<accession>A0A0L0MHW7</accession>
<keyword evidence="3 6" id="KW-0812">Transmembrane</keyword>
<feature type="transmembrane region" description="Helical" evidence="6">
    <location>
        <begin position="17"/>
        <end position="33"/>
    </location>
</feature>
<keyword evidence="4 6" id="KW-1133">Transmembrane helix</keyword>
<evidence type="ECO:0000256" key="1">
    <source>
        <dbReference type="ARBA" id="ARBA00004141"/>
    </source>
</evidence>
<dbReference type="PROSITE" id="PS50850">
    <property type="entry name" value="MFS"/>
    <property type="match status" value="1"/>
</dbReference>
<dbReference type="PANTHER" id="PTHR43791">
    <property type="entry name" value="PERMEASE-RELATED"/>
    <property type="match status" value="1"/>
</dbReference>
<evidence type="ECO:0000313" key="9">
    <source>
        <dbReference type="Proteomes" id="UP000036959"/>
    </source>
</evidence>
<dbReference type="Gene3D" id="1.20.1250.20">
    <property type="entry name" value="MFS general substrate transporter like domains"/>
    <property type="match status" value="2"/>
</dbReference>
<feature type="transmembrane region" description="Helical" evidence="6">
    <location>
        <begin position="332"/>
        <end position="354"/>
    </location>
</feature>
<reference evidence="9" key="1">
    <citation type="submission" date="2015-06" db="EMBL/GenBank/DDBJ databases">
        <title>Comparative genomics of Burkholderia leaf nodule symbionts.</title>
        <authorList>
            <person name="Carlier A."/>
            <person name="Eberl L."/>
            <person name="Pinto-Carbo M."/>
        </authorList>
    </citation>
    <scope>NUCLEOTIDE SEQUENCE [LARGE SCALE GENOMIC DNA]</scope>
    <source>
        <strain evidence="9">UZHbot4</strain>
    </source>
</reference>
<evidence type="ECO:0000313" key="8">
    <source>
        <dbReference type="EMBL" id="KND61913.1"/>
    </source>
</evidence>
<sequence>MEEAGIASVSSSNSVRWVRIVLVIFLMYTISYFDRTNIGLALPSIRRDLGIDATHAGLVGGIFFWGYVITFMAGGWLVSRFGARRVVLVALICWGAAAMTTGLVRNLNELLAVRLVLGIAEGPVWTSAASLTASWFVRSERGNAFGLWVISSPLDALLAGPVSGLLLAHHDWRAMMIIEGLPAWIWAVVWYFMIPKGVAEARWLSDAQNQSLTRALAEEQASFTSVTQHSGIRRVISLKATWFLAGGFSLINLVVYGFMLWLPTSIAASGKLGPVEVGVLSALPWAACIVGILVSTRSSDRHQEWRLHAGVPILIAGLLLLIAANVPPSSLALRMTLFTAMGFFLQMFLPLIFVYVTELLPAADAIVGTALIGAIGNLVGGFLGPVLVGMLSGKGSDFALAFFGAGMLRADGRRAGVVRAAASRAGGGAGGRAMTCVDRRLNRSV</sequence>
<feature type="transmembrane region" description="Helical" evidence="6">
    <location>
        <begin position="242"/>
        <end position="262"/>
    </location>
</feature>
<dbReference type="InterPro" id="IPR000849">
    <property type="entry name" value="Sugar_P_transporter"/>
</dbReference>
<keyword evidence="9" id="KW-1185">Reference proteome</keyword>
<feature type="transmembrane region" description="Helical" evidence="6">
    <location>
        <begin position="111"/>
        <end position="137"/>
    </location>
</feature>
<dbReference type="OrthoDB" id="9773957at2"/>
<dbReference type="InterPro" id="IPR020846">
    <property type="entry name" value="MFS_dom"/>
</dbReference>
<dbReference type="PANTHER" id="PTHR43791:SF100">
    <property type="entry name" value="SUGAR TRANSPORTER"/>
    <property type="match status" value="1"/>
</dbReference>
<comment type="caution">
    <text evidence="8">The sequence shown here is derived from an EMBL/GenBank/DDBJ whole genome shotgun (WGS) entry which is preliminary data.</text>
</comment>
<evidence type="ECO:0000256" key="2">
    <source>
        <dbReference type="ARBA" id="ARBA00022448"/>
    </source>
</evidence>
<protein>
    <submittedName>
        <fullName evidence="8">2-ketogluconate transporter</fullName>
    </submittedName>
</protein>
<dbReference type="SUPFAM" id="SSF103473">
    <property type="entry name" value="MFS general substrate transporter"/>
    <property type="match status" value="1"/>
</dbReference>
<keyword evidence="5 6" id="KW-0472">Membrane</keyword>